<dbReference type="AlphaFoldDB" id="A0A1J5DNI3"/>
<feature type="signal peptide" evidence="3">
    <location>
        <begin position="1"/>
        <end position="23"/>
    </location>
</feature>
<dbReference type="PROSITE" id="PS50005">
    <property type="entry name" value="TPR"/>
    <property type="match status" value="3"/>
</dbReference>
<dbReference type="Proteomes" id="UP000183085">
    <property type="component" value="Unassembled WGS sequence"/>
</dbReference>
<feature type="chain" id="PRO_5013244390" evidence="3">
    <location>
        <begin position="24"/>
        <end position="650"/>
    </location>
</feature>
<dbReference type="SUPFAM" id="SSF48452">
    <property type="entry name" value="TPR-like"/>
    <property type="match status" value="1"/>
</dbReference>
<dbReference type="SMART" id="SM00028">
    <property type="entry name" value="TPR"/>
    <property type="match status" value="4"/>
</dbReference>
<feature type="coiled-coil region" evidence="2">
    <location>
        <begin position="156"/>
        <end position="183"/>
    </location>
</feature>
<gene>
    <name evidence="4" type="ORF">AUJ95_08860</name>
</gene>
<keyword evidence="2" id="KW-0175">Coiled coil</keyword>
<feature type="coiled-coil region" evidence="2">
    <location>
        <begin position="29"/>
        <end position="109"/>
    </location>
</feature>
<comment type="caution">
    <text evidence="4">The sequence shown here is derived from an EMBL/GenBank/DDBJ whole genome shotgun (WGS) entry which is preliminary data.</text>
</comment>
<dbReference type="Gene3D" id="1.25.40.10">
    <property type="entry name" value="Tetratricopeptide repeat domain"/>
    <property type="match status" value="2"/>
</dbReference>
<dbReference type="Pfam" id="PF13181">
    <property type="entry name" value="TPR_8"/>
    <property type="match status" value="1"/>
</dbReference>
<dbReference type="Pfam" id="PF13432">
    <property type="entry name" value="TPR_16"/>
    <property type="match status" value="1"/>
</dbReference>
<dbReference type="InterPro" id="IPR019734">
    <property type="entry name" value="TPR_rpt"/>
</dbReference>
<dbReference type="EMBL" id="MNYI01000228">
    <property type="protein sequence ID" value="OIP36987.1"/>
    <property type="molecule type" value="Genomic_DNA"/>
</dbReference>
<feature type="repeat" description="TPR" evidence="1">
    <location>
        <begin position="452"/>
        <end position="485"/>
    </location>
</feature>
<proteinExistence type="predicted"/>
<evidence type="ECO:0000256" key="1">
    <source>
        <dbReference type="PROSITE-ProRule" id="PRU00339"/>
    </source>
</evidence>
<evidence type="ECO:0000313" key="5">
    <source>
        <dbReference type="Proteomes" id="UP000183085"/>
    </source>
</evidence>
<evidence type="ECO:0000313" key="4">
    <source>
        <dbReference type="EMBL" id="OIP36987.1"/>
    </source>
</evidence>
<dbReference type="Pfam" id="PF13174">
    <property type="entry name" value="TPR_6"/>
    <property type="match status" value="2"/>
</dbReference>
<reference evidence="4 5" key="1">
    <citation type="journal article" date="2016" name="Environ. Microbiol.">
        <title>Genomic resolution of a cold subsurface aquifer community provides metabolic insights for novel microbes adapted to high CO concentrations.</title>
        <authorList>
            <person name="Probst A.J."/>
            <person name="Castelle C.J."/>
            <person name="Singh A."/>
            <person name="Brown C.T."/>
            <person name="Anantharaman K."/>
            <person name="Sharon I."/>
            <person name="Hug L.A."/>
            <person name="Burstein D."/>
            <person name="Emerson J.B."/>
            <person name="Thomas B.C."/>
            <person name="Banfield J.F."/>
        </authorList>
    </citation>
    <scope>NUCLEOTIDE SEQUENCE [LARGE SCALE GENOMIC DNA]</scope>
    <source>
        <strain evidence="4">CG2_30_40_21</strain>
    </source>
</reference>
<organism evidence="4 5">
    <name type="scientific">Candidatus Desantisbacteria bacterium CG2_30_40_21</name>
    <dbReference type="NCBI Taxonomy" id="1817895"/>
    <lineage>
        <taxon>Bacteria</taxon>
        <taxon>Candidatus Desantisiibacteriota</taxon>
    </lineage>
</organism>
<sequence>MIKVRLLVLIMFVGILSSSWVGAEEEKGVDELQAELNLSQIKLKRISDQKDALSKEYNACVIERDKNAENIKQLTISINQKEDEKAKIQQDAKKEIDGIKKQLADAMDEGINLQAQLKEKMQVVKDKNAEIGTLNTRLSSEKEQSAIQQKDLQAQQGKLQKEIDGLTATLKEKENTIVKVEGQMTTIGNQLKEISATLEKYKTDEVQTAALKENLNKEKDAVQQSSIEMAKIKAESTALNNQLTERLNQLMKGIVPEEIKKEQNQKQLDYAKRLNSMKLKEINAYTIMELERYVANYLGSENSDEIQFAVGQLYEDGKKYNEAAAVYAKLICIWTTGTFVSKAKGKIRDMEKAKKITKKFSQKLLSLSCEGESRKREEKWFNYIKQLFTIVNTSLYPYIDHELDEFLRCYPIVFDAYQVKVQNLLRMKNQEYLAIATYVKTIQLYPNQPQIAQVYFEIGRIFDTIKDYQNAVSFYQDGVAKFPDNTNAPKYLLESARIWANKLKNANKAIKSYETIIAAYPKSEQSPVALFELGRLFEQLKRYEQVIEAYNRIVKEYPQSSIAPLVLITIGECYEKISDYEQAANSYSQLYQQYPKDSRTPEMLYRAGQLQEDNLNSLDKAIEIYQLILKNFADNSYAKKAEGRIKKLTK</sequence>
<keyword evidence="3" id="KW-0732">Signal</keyword>
<evidence type="ECO:0000256" key="3">
    <source>
        <dbReference type="SAM" id="SignalP"/>
    </source>
</evidence>
<name>A0A1J5DNI3_9BACT</name>
<protein>
    <submittedName>
        <fullName evidence="4">Uncharacterized protein</fullName>
    </submittedName>
</protein>
<accession>A0A1J5DNI3</accession>
<evidence type="ECO:0000256" key="2">
    <source>
        <dbReference type="SAM" id="Coils"/>
    </source>
</evidence>
<feature type="repeat" description="TPR" evidence="1">
    <location>
        <begin position="564"/>
        <end position="597"/>
    </location>
</feature>
<keyword evidence="1" id="KW-0802">TPR repeat</keyword>
<dbReference type="STRING" id="1817895.AUJ95_08860"/>
<dbReference type="InterPro" id="IPR011990">
    <property type="entry name" value="TPR-like_helical_dom_sf"/>
</dbReference>
<feature type="repeat" description="TPR" evidence="1">
    <location>
        <begin position="527"/>
        <end position="560"/>
    </location>
</feature>